<accession>A0A836CAA4</accession>
<feature type="domain" description="Fructose-1-6-bisphosphatase class I N-terminal" evidence="21">
    <location>
        <begin position="84"/>
        <end position="231"/>
    </location>
</feature>
<dbReference type="CDD" id="cd00354">
    <property type="entry name" value="FBPase"/>
    <property type="match status" value="1"/>
</dbReference>
<evidence type="ECO:0000256" key="18">
    <source>
        <dbReference type="ARBA" id="ARBA00077067"/>
    </source>
</evidence>
<comment type="caution">
    <text evidence="23">The sequence shown here is derived from an EMBL/GenBank/DDBJ whole genome shotgun (WGS) entry which is preliminary data.</text>
</comment>
<dbReference type="InterPro" id="IPR020548">
    <property type="entry name" value="Fructose_bisphosphatase_AS"/>
</dbReference>
<dbReference type="EMBL" id="JAFCMP010000523">
    <property type="protein sequence ID" value="KAG5177683.1"/>
    <property type="molecule type" value="Genomic_DNA"/>
</dbReference>
<dbReference type="GO" id="GO:0042132">
    <property type="term" value="F:fructose 1,6-bisphosphate 1-phosphatase activity"/>
    <property type="evidence" value="ECO:0007669"/>
    <property type="project" value="TreeGrafter"/>
</dbReference>
<keyword evidence="9" id="KW-0934">Plastid</keyword>
<dbReference type="Proteomes" id="UP000664859">
    <property type="component" value="Unassembled WGS sequence"/>
</dbReference>
<dbReference type="GO" id="GO:0019253">
    <property type="term" value="P:reductive pentose-phosphate cycle"/>
    <property type="evidence" value="ECO:0007669"/>
    <property type="project" value="UniProtKB-KW"/>
</dbReference>
<evidence type="ECO:0000256" key="15">
    <source>
        <dbReference type="ARBA" id="ARBA00023277"/>
    </source>
</evidence>
<proteinExistence type="inferred from homology"/>
<evidence type="ECO:0000256" key="13">
    <source>
        <dbReference type="ARBA" id="ARBA00022946"/>
    </source>
</evidence>
<keyword evidence="20" id="KW-0732">Signal</keyword>
<evidence type="ECO:0000256" key="11">
    <source>
        <dbReference type="ARBA" id="ARBA00022801"/>
    </source>
</evidence>
<name>A0A836CAA4_9STRA</name>
<evidence type="ECO:0000256" key="16">
    <source>
        <dbReference type="ARBA" id="ARBA00034040"/>
    </source>
</evidence>
<dbReference type="EC" id="3.1.3.37" evidence="6"/>
<evidence type="ECO:0000256" key="9">
    <source>
        <dbReference type="ARBA" id="ARBA00022640"/>
    </source>
</evidence>
<evidence type="ECO:0000259" key="22">
    <source>
        <dbReference type="Pfam" id="PF18913"/>
    </source>
</evidence>
<dbReference type="Pfam" id="PF00316">
    <property type="entry name" value="FBPase"/>
    <property type="match status" value="1"/>
</dbReference>
<dbReference type="Gene3D" id="3.40.190.80">
    <property type="match status" value="1"/>
</dbReference>
<gene>
    <name evidence="23" type="ORF">JKP88DRAFT_226401</name>
</gene>
<keyword evidence="13" id="KW-0809">Transit peptide</keyword>
<dbReference type="InterPro" id="IPR000146">
    <property type="entry name" value="FBPase_class-1"/>
</dbReference>
<dbReference type="GO" id="GO:0046872">
    <property type="term" value="F:metal ion binding"/>
    <property type="evidence" value="ECO:0007669"/>
    <property type="project" value="UniProtKB-KW"/>
</dbReference>
<organism evidence="23 24">
    <name type="scientific">Tribonema minus</name>
    <dbReference type="NCBI Taxonomy" id="303371"/>
    <lineage>
        <taxon>Eukaryota</taxon>
        <taxon>Sar</taxon>
        <taxon>Stramenopiles</taxon>
        <taxon>Ochrophyta</taxon>
        <taxon>PX clade</taxon>
        <taxon>Xanthophyceae</taxon>
        <taxon>Tribonematales</taxon>
        <taxon>Tribonemataceae</taxon>
        <taxon>Tribonema</taxon>
    </lineage>
</organism>
<dbReference type="PANTHER" id="PTHR11556">
    <property type="entry name" value="FRUCTOSE-1,6-BISPHOSPHATASE-RELATED"/>
    <property type="match status" value="1"/>
</dbReference>
<dbReference type="PANTHER" id="PTHR11556:SF35">
    <property type="entry name" value="SEDOHEPTULOSE-1,7-BISPHOSPHATASE, CHLOROPLASTIC"/>
    <property type="match status" value="1"/>
</dbReference>
<keyword evidence="11" id="KW-0378">Hydrolase</keyword>
<dbReference type="Pfam" id="PF18913">
    <property type="entry name" value="FBPase_C"/>
    <property type="match status" value="1"/>
</dbReference>
<dbReference type="GO" id="GO:0006002">
    <property type="term" value="P:fructose 6-phosphate metabolic process"/>
    <property type="evidence" value="ECO:0007669"/>
    <property type="project" value="TreeGrafter"/>
</dbReference>
<dbReference type="FunFam" id="3.40.190.80:FF:000008">
    <property type="entry name" value="Sedoheptulose-1,7-bisphosphatase, chloroplastic"/>
    <property type="match status" value="1"/>
</dbReference>
<evidence type="ECO:0000256" key="5">
    <source>
        <dbReference type="ARBA" id="ARBA00011738"/>
    </source>
</evidence>
<dbReference type="GO" id="GO:0009507">
    <property type="term" value="C:chloroplast"/>
    <property type="evidence" value="ECO:0007669"/>
    <property type="project" value="UniProtKB-SubCell"/>
</dbReference>
<evidence type="ECO:0000256" key="17">
    <source>
        <dbReference type="ARBA" id="ARBA00070639"/>
    </source>
</evidence>
<dbReference type="HAMAP" id="MF_01855">
    <property type="entry name" value="FBPase_class1"/>
    <property type="match status" value="1"/>
</dbReference>
<evidence type="ECO:0000256" key="1">
    <source>
        <dbReference type="ARBA" id="ARBA00001946"/>
    </source>
</evidence>
<evidence type="ECO:0000256" key="8">
    <source>
        <dbReference type="ARBA" id="ARBA00022567"/>
    </source>
</evidence>
<dbReference type="PROSITE" id="PS00124">
    <property type="entry name" value="FBPASE"/>
    <property type="match status" value="1"/>
</dbReference>
<keyword evidence="8" id="KW-0113">Calvin cycle</keyword>
<evidence type="ECO:0000256" key="4">
    <source>
        <dbReference type="ARBA" id="ARBA00010941"/>
    </source>
</evidence>
<evidence type="ECO:0000256" key="12">
    <source>
        <dbReference type="ARBA" id="ARBA00022842"/>
    </source>
</evidence>
<evidence type="ECO:0000256" key="6">
    <source>
        <dbReference type="ARBA" id="ARBA00013045"/>
    </source>
</evidence>
<evidence type="ECO:0000256" key="2">
    <source>
        <dbReference type="ARBA" id="ARBA00004229"/>
    </source>
</evidence>
<keyword evidence="12" id="KW-0460">Magnesium</keyword>
<evidence type="ECO:0000256" key="10">
    <source>
        <dbReference type="ARBA" id="ARBA00022723"/>
    </source>
</evidence>
<dbReference type="GO" id="GO:0030388">
    <property type="term" value="P:fructose 1,6-bisphosphate metabolic process"/>
    <property type="evidence" value="ECO:0007669"/>
    <property type="project" value="TreeGrafter"/>
</dbReference>
<protein>
    <recommendedName>
        <fullName evidence="17">Sedoheptulose-1,7-bisphosphatase, chloroplastic</fullName>
        <ecNumber evidence="6">3.1.3.37</ecNumber>
    </recommendedName>
    <alternativeName>
        <fullName evidence="18">SED(1,7)P2ase</fullName>
    </alternativeName>
    <alternativeName>
        <fullName evidence="19">Sedoheptulose bisphosphatase</fullName>
    </alternativeName>
</protein>
<dbReference type="InterPro" id="IPR033391">
    <property type="entry name" value="FBPase_N"/>
</dbReference>
<keyword evidence="7" id="KW-0150">Chloroplast</keyword>
<dbReference type="OrthoDB" id="10256725at2759"/>
<reference evidence="23" key="1">
    <citation type="submission" date="2021-02" db="EMBL/GenBank/DDBJ databases">
        <title>First Annotated Genome of the Yellow-green Alga Tribonema minus.</title>
        <authorList>
            <person name="Mahan K.M."/>
        </authorList>
    </citation>
    <scope>NUCLEOTIDE SEQUENCE</scope>
    <source>
        <strain evidence="23">UTEX B ZZ1240</strain>
    </source>
</reference>
<dbReference type="GO" id="GO:0006000">
    <property type="term" value="P:fructose metabolic process"/>
    <property type="evidence" value="ECO:0007669"/>
    <property type="project" value="TreeGrafter"/>
</dbReference>
<evidence type="ECO:0000313" key="24">
    <source>
        <dbReference type="Proteomes" id="UP000664859"/>
    </source>
</evidence>
<evidence type="ECO:0000256" key="20">
    <source>
        <dbReference type="SAM" id="SignalP"/>
    </source>
</evidence>
<keyword evidence="24" id="KW-1185">Reference proteome</keyword>
<dbReference type="GO" id="GO:0006094">
    <property type="term" value="P:gluconeogenesis"/>
    <property type="evidence" value="ECO:0007669"/>
    <property type="project" value="TreeGrafter"/>
</dbReference>
<comment type="pathway">
    <text evidence="3">Carbohydrate biosynthesis; Calvin cycle.</text>
</comment>
<keyword evidence="15" id="KW-0119">Carbohydrate metabolism</keyword>
<keyword evidence="10" id="KW-0479">Metal-binding</keyword>
<sequence length="382" mass="40533">MKAACACLATALLCSGVEAFVAPAGSRALAIKSSPASSLAQAGARSVASRQQSCAAGSALRMSSTSQVDSAQPTLEEWISFAEPKLQKTMIAMFAACKEIAYKIRTASCDKMACFNEFGDEQLAIDVLANNVIFENLKASGACATASSEETPVEDPMGGSGYSVAFDPLDGSSIIDTNFAVGTIFGVWPGDRLVGITGRQLSAAGMAVYGPRTTMTVAIEGAEYAHEFLLVDDFSGRHGQWVKTNTFSTIEDGKLFAPGNLRGTQDNPGYNQLFNYYLDNKYQLRYTGGMVPDVNQLMVKGKGIFVNPASPSASAKLRVLYEVAPIGYLIEKAGGKSSDGEKSVLDIPISTTEVRSQVAYGAVGEVDRFEELVGTKMYTPLK</sequence>
<evidence type="ECO:0000256" key="7">
    <source>
        <dbReference type="ARBA" id="ARBA00022528"/>
    </source>
</evidence>
<dbReference type="InterPro" id="IPR023079">
    <property type="entry name" value="SBPase"/>
</dbReference>
<dbReference type="SUPFAM" id="SSF56655">
    <property type="entry name" value="Carbohydrate phosphatase"/>
    <property type="match status" value="1"/>
</dbReference>
<comment type="similarity">
    <text evidence="4">Belongs to the FBPase class 1 family.</text>
</comment>
<comment type="subcellular location">
    <subcellularLocation>
        <location evidence="2">Plastid</location>
        <location evidence="2">Chloroplast</location>
    </subcellularLocation>
</comment>
<comment type="catalytic activity">
    <reaction evidence="16">
        <text>D-sedoheptulose 1,7-bisphosphate + H2O = D-sedoheptulose 7-phosphate + phosphate</text>
        <dbReference type="Rhea" id="RHEA:17461"/>
        <dbReference type="ChEBI" id="CHEBI:15377"/>
        <dbReference type="ChEBI" id="CHEBI:43474"/>
        <dbReference type="ChEBI" id="CHEBI:57483"/>
        <dbReference type="ChEBI" id="CHEBI:58335"/>
        <dbReference type="EC" id="3.1.3.37"/>
    </reaction>
</comment>
<evidence type="ECO:0000256" key="14">
    <source>
        <dbReference type="ARBA" id="ARBA00023157"/>
    </source>
</evidence>
<dbReference type="AlphaFoldDB" id="A0A836CAA4"/>
<dbReference type="GO" id="GO:0005986">
    <property type="term" value="P:sucrose biosynthetic process"/>
    <property type="evidence" value="ECO:0007669"/>
    <property type="project" value="TreeGrafter"/>
</dbReference>
<evidence type="ECO:0000313" key="23">
    <source>
        <dbReference type="EMBL" id="KAG5177683.1"/>
    </source>
</evidence>
<dbReference type="Gene3D" id="3.30.540.10">
    <property type="entry name" value="Fructose-1,6-Bisphosphatase, subunit A, domain 1"/>
    <property type="match status" value="1"/>
</dbReference>
<evidence type="ECO:0000259" key="21">
    <source>
        <dbReference type="Pfam" id="PF00316"/>
    </source>
</evidence>
<feature type="signal peptide" evidence="20">
    <location>
        <begin position="1"/>
        <end position="19"/>
    </location>
</feature>
<keyword evidence="14" id="KW-1015">Disulfide bond</keyword>
<dbReference type="PRINTS" id="PR01958">
    <property type="entry name" value="S17BPHPHTASE"/>
</dbReference>
<dbReference type="GO" id="GO:0050278">
    <property type="term" value="F:sedoheptulose-bisphosphatase activity"/>
    <property type="evidence" value="ECO:0007669"/>
    <property type="project" value="UniProtKB-EC"/>
</dbReference>
<dbReference type="FunFam" id="3.30.540.10:FF:000010">
    <property type="entry name" value="Sedoheptulose-1,7-bisphosphatase, chloroplastic"/>
    <property type="match status" value="1"/>
</dbReference>
<comment type="subunit">
    <text evidence="5">Homodimer.</text>
</comment>
<evidence type="ECO:0000256" key="19">
    <source>
        <dbReference type="ARBA" id="ARBA00082094"/>
    </source>
</evidence>
<feature type="domain" description="Fructose-1-6-bisphosphatase class 1 C-terminal" evidence="22">
    <location>
        <begin position="251"/>
        <end position="372"/>
    </location>
</feature>
<comment type="cofactor">
    <cofactor evidence="1">
        <name>Mg(2+)</name>
        <dbReference type="ChEBI" id="CHEBI:18420"/>
    </cofactor>
</comment>
<evidence type="ECO:0000256" key="3">
    <source>
        <dbReference type="ARBA" id="ARBA00005215"/>
    </source>
</evidence>
<dbReference type="InterPro" id="IPR044015">
    <property type="entry name" value="FBPase_C_dom"/>
</dbReference>
<feature type="chain" id="PRO_5032798143" description="Sedoheptulose-1,7-bisphosphatase, chloroplastic" evidence="20">
    <location>
        <begin position="20"/>
        <end position="382"/>
    </location>
</feature>